<dbReference type="Proteomes" id="UP001530400">
    <property type="component" value="Unassembled WGS sequence"/>
</dbReference>
<evidence type="ECO:0000256" key="3">
    <source>
        <dbReference type="ARBA" id="ARBA00022692"/>
    </source>
</evidence>
<dbReference type="AlphaFoldDB" id="A0ABD3PC21"/>
<protein>
    <recommendedName>
        <fullName evidence="10">Sugar phosphate transporter domain-containing protein</fullName>
    </recommendedName>
</protein>
<name>A0ABD3PC21_9STRA</name>
<proteinExistence type="predicted"/>
<evidence type="ECO:0000256" key="5">
    <source>
        <dbReference type="ARBA" id="ARBA00023136"/>
    </source>
</evidence>
<reference evidence="8 9" key="1">
    <citation type="submission" date="2024-10" db="EMBL/GenBank/DDBJ databases">
        <title>Updated reference genomes for cyclostephanoid diatoms.</title>
        <authorList>
            <person name="Roberts W.R."/>
            <person name="Alverson A.J."/>
        </authorList>
    </citation>
    <scope>NUCLEOTIDE SEQUENCE [LARGE SCALE GENOMIC DNA]</scope>
    <source>
        <strain evidence="8 9">AJA010-31</strain>
    </source>
</reference>
<feature type="transmembrane region" description="Helical" evidence="7">
    <location>
        <begin position="513"/>
        <end position="531"/>
    </location>
</feature>
<gene>
    <name evidence="8" type="ORF">ACHAWO_012454</name>
</gene>
<dbReference type="EMBL" id="JALLPJ020000683">
    <property type="protein sequence ID" value="KAL3785653.1"/>
    <property type="molecule type" value="Genomic_DNA"/>
</dbReference>
<dbReference type="PANTHER" id="PTHR10778">
    <property type="entry name" value="SOLUTE CARRIER FAMILY 35 MEMBER B"/>
    <property type="match status" value="1"/>
</dbReference>
<dbReference type="GO" id="GO:0016020">
    <property type="term" value="C:membrane"/>
    <property type="evidence" value="ECO:0007669"/>
    <property type="project" value="UniProtKB-SubCell"/>
</dbReference>
<dbReference type="Pfam" id="PF08449">
    <property type="entry name" value="UAA"/>
    <property type="match status" value="1"/>
</dbReference>
<feature type="transmembrane region" description="Helical" evidence="7">
    <location>
        <begin position="268"/>
        <end position="286"/>
    </location>
</feature>
<keyword evidence="9" id="KW-1185">Reference proteome</keyword>
<accession>A0ABD3PC21</accession>
<keyword evidence="4 7" id="KW-1133">Transmembrane helix</keyword>
<feature type="transmembrane region" description="Helical" evidence="7">
    <location>
        <begin position="429"/>
        <end position="446"/>
    </location>
</feature>
<keyword evidence="3 7" id="KW-0812">Transmembrane</keyword>
<dbReference type="InterPro" id="IPR013657">
    <property type="entry name" value="SCL35B1-4/HUT1"/>
</dbReference>
<evidence type="ECO:0000256" key="6">
    <source>
        <dbReference type="SAM" id="MobiDB-lite"/>
    </source>
</evidence>
<evidence type="ECO:0000313" key="8">
    <source>
        <dbReference type="EMBL" id="KAL3785653.1"/>
    </source>
</evidence>
<dbReference type="PANTHER" id="PTHR10778:SF8">
    <property type="entry name" value="ADENOSINE 3'-PHOSPHO 5'-PHOSPHOSULFATE TRANSPORTER 2"/>
    <property type="match status" value="1"/>
</dbReference>
<organism evidence="8 9">
    <name type="scientific">Cyclotella atomus</name>
    <dbReference type="NCBI Taxonomy" id="382360"/>
    <lineage>
        <taxon>Eukaryota</taxon>
        <taxon>Sar</taxon>
        <taxon>Stramenopiles</taxon>
        <taxon>Ochrophyta</taxon>
        <taxon>Bacillariophyta</taxon>
        <taxon>Coscinodiscophyceae</taxon>
        <taxon>Thalassiosirophycidae</taxon>
        <taxon>Stephanodiscales</taxon>
        <taxon>Stephanodiscaceae</taxon>
        <taxon>Cyclotella</taxon>
    </lineage>
</organism>
<evidence type="ECO:0008006" key="10">
    <source>
        <dbReference type="Google" id="ProtNLM"/>
    </source>
</evidence>
<evidence type="ECO:0000256" key="7">
    <source>
        <dbReference type="SAM" id="Phobius"/>
    </source>
</evidence>
<evidence type="ECO:0000256" key="2">
    <source>
        <dbReference type="ARBA" id="ARBA00022448"/>
    </source>
</evidence>
<feature type="region of interest" description="Disordered" evidence="6">
    <location>
        <begin position="1"/>
        <end position="39"/>
    </location>
</feature>
<feature type="transmembrane region" description="Helical" evidence="7">
    <location>
        <begin position="298"/>
        <end position="317"/>
    </location>
</feature>
<keyword evidence="2" id="KW-0813">Transport</keyword>
<evidence type="ECO:0000313" key="9">
    <source>
        <dbReference type="Proteomes" id="UP001530400"/>
    </source>
</evidence>
<evidence type="ECO:0000256" key="1">
    <source>
        <dbReference type="ARBA" id="ARBA00004141"/>
    </source>
</evidence>
<feature type="compositionally biased region" description="Polar residues" evidence="6">
    <location>
        <begin position="107"/>
        <end position="120"/>
    </location>
</feature>
<feature type="region of interest" description="Disordered" evidence="6">
    <location>
        <begin position="145"/>
        <end position="164"/>
    </location>
</feature>
<feature type="region of interest" description="Disordered" evidence="6">
    <location>
        <begin position="92"/>
        <end position="121"/>
    </location>
</feature>
<feature type="transmembrane region" description="Helical" evidence="7">
    <location>
        <begin position="404"/>
        <end position="423"/>
    </location>
</feature>
<evidence type="ECO:0000256" key="4">
    <source>
        <dbReference type="ARBA" id="ARBA00022989"/>
    </source>
</evidence>
<keyword evidence="5 7" id="KW-0472">Membrane</keyword>
<comment type="caution">
    <text evidence="8">The sequence shown here is derived from an EMBL/GenBank/DDBJ whole genome shotgun (WGS) entry which is preliminary data.</text>
</comment>
<feature type="transmembrane region" description="Helical" evidence="7">
    <location>
        <begin position="467"/>
        <end position="485"/>
    </location>
</feature>
<sequence length="636" mass="70025">MARPQPSETEPLVSSHGNNDEDEPPLPAAPISGAIPHFTGALHPFQTEDSLRHRHPNAATPHNDTATNNRPAYQLSSMSLDDADMAAGASRTNLHVGRTRSEPRNRAATQPTLLSPSTPRGNIMLIDHSLLRQRPLSDNVRIRKRLSRGTPDTTPEYSLDGALLSAPPSLQTMDRGISHWNWRGSESDFTSLSSYRSSSLIDSEHSYCSSEENIKLYGLPTIHASPIEARSKFQLDELPIPPLTSTTKTQSFIVFGWDMTTYTRRSQFLISAGGTFAFSIIYAYLQELISVELCHRKLGLFLAAVQFGVYATLSFLFRNLDKSTNSASCDSKRVFFGKENQSTMKNNVPLGMYLGLSMLRAIDLGMTNLAMQYVNYPAKTLMKSTRIVFTMLFGVIVTKKRYGLSDYGIVMLMVAGLGIFMHADSKSSAVFQPLGVVMLTISLLCDGAISNVSEATMNRYQVGHDDFIFRLYGVAFFFVSIAAVYKGDLRDGLVYLTQAGTLKEIEEDLDPTWPISAKFLTLVLFSTTGYLSSSCSAAITKSFGALTMSITSTARKAATIFLSFALFPNECTLEHIFGIVLFIGSLIGKSMRASRHSSRHEKGKRGHQTMDDVGVGSPVYRTAAGVMRRKNVENVV</sequence>
<comment type="subcellular location">
    <subcellularLocation>
        <location evidence="1">Membrane</location>
        <topology evidence="1">Multi-pass membrane protein</topology>
    </subcellularLocation>
</comment>